<evidence type="ECO:0000313" key="2">
    <source>
        <dbReference type="Proteomes" id="UP000184404"/>
    </source>
</evidence>
<dbReference type="AlphaFoldDB" id="A0A1M4V572"/>
<dbReference type="InterPro" id="IPR049254">
    <property type="entry name" value="Phage_tail_terminator"/>
</dbReference>
<protein>
    <recommendedName>
        <fullName evidence="3">Phage protein</fullName>
    </recommendedName>
</protein>
<reference evidence="1 2" key="1">
    <citation type="submission" date="2016-11" db="EMBL/GenBank/DDBJ databases">
        <authorList>
            <person name="Jaros S."/>
            <person name="Januszkiewicz K."/>
            <person name="Wedrychowicz H."/>
        </authorList>
    </citation>
    <scope>NUCLEOTIDE SEQUENCE [LARGE SCALE GENOMIC DNA]</scope>
    <source>
        <strain evidence="1 2">DSM 10502</strain>
    </source>
</reference>
<organism evidence="1 2">
    <name type="scientific">Schwartzia succinivorans DSM 10502</name>
    <dbReference type="NCBI Taxonomy" id="1123243"/>
    <lineage>
        <taxon>Bacteria</taxon>
        <taxon>Bacillati</taxon>
        <taxon>Bacillota</taxon>
        <taxon>Negativicutes</taxon>
        <taxon>Selenomonadales</taxon>
        <taxon>Selenomonadaceae</taxon>
        <taxon>Schwartzia</taxon>
    </lineage>
</organism>
<dbReference type="OrthoDB" id="2063617at2"/>
<dbReference type="EMBL" id="FQUG01000003">
    <property type="protein sequence ID" value="SHE64126.1"/>
    <property type="molecule type" value="Genomic_DNA"/>
</dbReference>
<dbReference type="RefSeq" id="WP_072934966.1">
    <property type="nucleotide sequence ID" value="NZ_FQUG01000003.1"/>
</dbReference>
<dbReference type="Pfam" id="PF20765">
    <property type="entry name" value="Phage_tail_terminator_8"/>
    <property type="match status" value="1"/>
</dbReference>
<sequence>MENDVVNGIISKLRDVFGEETVIYLDEVKQELSEPCFFVRTLEVSQELTIRNRYRRVYNMDIEYHPSDHETVMREIQQVADTLLMQLEYIHVGENLTRGTNIRYEVQDKVLHFFVDYDFFVFKVLDRTENMEDLIQTQEVKE</sequence>
<dbReference type="STRING" id="1123243.SAMN02745190_00885"/>
<proteinExistence type="predicted"/>
<keyword evidence="2" id="KW-1185">Reference proteome</keyword>
<name>A0A1M4V572_9FIRM</name>
<gene>
    <name evidence="1" type="ORF">SAMN02745190_00885</name>
</gene>
<dbReference type="Proteomes" id="UP000184404">
    <property type="component" value="Unassembled WGS sequence"/>
</dbReference>
<evidence type="ECO:0000313" key="1">
    <source>
        <dbReference type="EMBL" id="SHE64126.1"/>
    </source>
</evidence>
<accession>A0A1M4V572</accession>
<evidence type="ECO:0008006" key="3">
    <source>
        <dbReference type="Google" id="ProtNLM"/>
    </source>
</evidence>